<evidence type="ECO:0000313" key="1">
    <source>
        <dbReference type="EMBL" id="KKM01677.1"/>
    </source>
</evidence>
<accession>A0A0F9HEU3</accession>
<reference evidence="1" key="1">
    <citation type="journal article" date="2015" name="Nature">
        <title>Complex archaea that bridge the gap between prokaryotes and eukaryotes.</title>
        <authorList>
            <person name="Spang A."/>
            <person name="Saw J.H."/>
            <person name="Jorgensen S.L."/>
            <person name="Zaremba-Niedzwiedzka K."/>
            <person name="Martijn J."/>
            <person name="Lind A.E."/>
            <person name="van Eijk R."/>
            <person name="Schleper C."/>
            <person name="Guy L."/>
            <person name="Ettema T.J."/>
        </authorList>
    </citation>
    <scope>NUCLEOTIDE SEQUENCE</scope>
</reference>
<organism evidence="1">
    <name type="scientific">marine sediment metagenome</name>
    <dbReference type="NCBI Taxonomy" id="412755"/>
    <lineage>
        <taxon>unclassified sequences</taxon>
        <taxon>metagenomes</taxon>
        <taxon>ecological metagenomes</taxon>
    </lineage>
</organism>
<proteinExistence type="predicted"/>
<dbReference type="EMBL" id="LAZR01017130">
    <property type="protein sequence ID" value="KKM01677.1"/>
    <property type="molecule type" value="Genomic_DNA"/>
</dbReference>
<sequence>MFIIWWVYYKNTGFAANWLLPALLVKTSAKKAHYLYPVRWFLQPAYLAGKR</sequence>
<comment type="caution">
    <text evidence="1">The sequence shown here is derived from an EMBL/GenBank/DDBJ whole genome shotgun (WGS) entry which is preliminary data.</text>
</comment>
<name>A0A0F9HEU3_9ZZZZ</name>
<dbReference type="AlphaFoldDB" id="A0A0F9HEU3"/>
<protein>
    <submittedName>
        <fullName evidence="1">Uncharacterized protein</fullName>
    </submittedName>
</protein>
<gene>
    <name evidence="1" type="ORF">LCGC14_1792030</name>
</gene>